<evidence type="ECO:0000313" key="2">
    <source>
        <dbReference type="Proteomes" id="UP001049518"/>
    </source>
</evidence>
<keyword evidence="2" id="KW-1185">Reference proteome</keyword>
<proteinExistence type="predicted"/>
<name>A0ABX8R267_9ACTN</name>
<accession>A0ABX8R267</accession>
<organism evidence="1 2">
    <name type="scientific">Actinomadura graeca</name>
    <dbReference type="NCBI Taxonomy" id="2750812"/>
    <lineage>
        <taxon>Bacteria</taxon>
        <taxon>Bacillati</taxon>
        <taxon>Actinomycetota</taxon>
        <taxon>Actinomycetes</taxon>
        <taxon>Streptosporangiales</taxon>
        <taxon>Thermomonosporaceae</taxon>
        <taxon>Actinomadura</taxon>
    </lineage>
</organism>
<protein>
    <submittedName>
        <fullName evidence="1">Uncharacterized protein</fullName>
    </submittedName>
</protein>
<dbReference type="Proteomes" id="UP001049518">
    <property type="component" value="Chromosome"/>
</dbReference>
<reference evidence="1" key="1">
    <citation type="submission" date="2020-07" db="EMBL/GenBank/DDBJ databases">
        <authorList>
            <person name="Tarantini F.S."/>
            <person name="Hong K.W."/>
            <person name="Chan K.G."/>
        </authorList>
    </citation>
    <scope>NUCLEOTIDE SEQUENCE</scope>
    <source>
        <strain evidence="1">32-07</strain>
    </source>
</reference>
<evidence type="ECO:0000313" key="1">
    <source>
        <dbReference type="EMBL" id="QXJ23093.1"/>
    </source>
</evidence>
<dbReference type="RefSeq" id="WP_231328774.1">
    <property type="nucleotide sequence ID" value="NZ_CP059572.1"/>
</dbReference>
<sequence>MGEDSLTGRRVRRMIRLHYLNWRAEWHRETVLRHLDTLALALERQGWRCVKRYHPELIPVRVPLLRVYGADIATTLCVMAMPDGRWGFHEAARGRAGLLCHCGDITRAVQMVDRLLRARSAR</sequence>
<gene>
    <name evidence="1" type="ORF">AGRA3207_004208</name>
</gene>
<dbReference type="EMBL" id="CP059572">
    <property type="protein sequence ID" value="QXJ23093.1"/>
    <property type="molecule type" value="Genomic_DNA"/>
</dbReference>